<name>A0A8S1DGD6_9INSE</name>
<organism evidence="2 3">
    <name type="scientific">Cloeon dipterum</name>
    <dbReference type="NCBI Taxonomy" id="197152"/>
    <lineage>
        <taxon>Eukaryota</taxon>
        <taxon>Metazoa</taxon>
        <taxon>Ecdysozoa</taxon>
        <taxon>Arthropoda</taxon>
        <taxon>Hexapoda</taxon>
        <taxon>Insecta</taxon>
        <taxon>Pterygota</taxon>
        <taxon>Palaeoptera</taxon>
        <taxon>Ephemeroptera</taxon>
        <taxon>Pisciforma</taxon>
        <taxon>Baetidae</taxon>
        <taxon>Cloeon</taxon>
    </lineage>
</organism>
<accession>A0A8S1DGD6</accession>
<sequence>MKFAFALVFLVAVASAAPAPQQPAVPDSPLSQLLQDAILIPQMALQAVSRLLTNPGNTIGQSFSFANTKPLQQQQTPNLI</sequence>
<keyword evidence="3" id="KW-1185">Reference proteome</keyword>
<feature type="chain" id="PRO_5035894188" evidence="1">
    <location>
        <begin position="17"/>
        <end position="80"/>
    </location>
</feature>
<proteinExistence type="predicted"/>
<evidence type="ECO:0000313" key="2">
    <source>
        <dbReference type="EMBL" id="CAB3379691.1"/>
    </source>
</evidence>
<feature type="signal peptide" evidence="1">
    <location>
        <begin position="1"/>
        <end position="16"/>
    </location>
</feature>
<gene>
    <name evidence="2" type="ORF">CLODIP_2_CD10418</name>
</gene>
<comment type="caution">
    <text evidence="2">The sequence shown here is derived from an EMBL/GenBank/DDBJ whole genome shotgun (WGS) entry which is preliminary data.</text>
</comment>
<protein>
    <submittedName>
        <fullName evidence="2">Uncharacterized protein</fullName>
    </submittedName>
</protein>
<evidence type="ECO:0000313" key="3">
    <source>
        <dbReference type="Proteomes" id="UP000494165"/>
    </source>
</evidence>
<dbReference type="OrthoDB" id="8197718at2759"/>
<keyword evidence="1" id="KW-0732">Signal</keyword>
<dbReference type="Proteomes" id="UP000494165">
    <property type="component" value="Unassembled WGS sequence"/>
</dbReference>
<dbReference type="AlphaFoldDB" id="A0A8S1DGD6"/>
<dbReference type="EMBL" id="CADEPI010000192">
    <property type="protein sequence ID" value="CAB3379691.1"/>
    <property type="molecule type" value="Genomic_DNA"/>
</dbReference>
<reference evidence="2 3" key="1">
    <citation type="submission" date="2020-04" db="EMBL/GenBank/DDBJ databases">
        <authorList>
            <person name="Alioto T."/>
            <person name="Alioto T."/>
            <person name="Gomez Garrido J."/>
        </authorList>
    </citation>
    <scope>NUCLEOTIDE SEQUENCE [LARGE SCALE GENOMIC DNA]</scope>
</reference>
<evidence type="ECO:0000256" key="1">
    <source>
        <dbReference type="SAM" id="SignalP"/>
    </source>
</evidence>